<dbReference type="SUPFAM" id="SSF47364">
    <property type="entry name" value="Domain of the SRP/SRP receptor G-proteins"/>
    <property type="match status" value="1"/>
</dbReference>
<dbReference type="PROSITE" id="PS00300">
    <property type="entry name" value="SRP54"/>
    <property type="match status" value="1"/>
</dbReference>
<evidence type="ECO:0000256" key="3">
    <source>
        <dbReference type="ARBA" id="ARBA00023134"/>
    </source>
</evidence>
<evidence type="ECO:0000256" key="2">
    <source>
        <dbReference type="ARBA" id="ARBA00022741"/>
    </source>
</evidence>
<feature type="region of interest" description="Disordered" evidence="4">
    <location>
        <begin position="146"/>
        <end position="166"/>
    </location>
</feature>
<dbReference type="InterPro" id="IPR013822">
    <property type="entry name" value="Signal_recog_particl_SRP54_hlx"/>
</dbReference>
<proteinExistence type="predicted"/>
<evidence type="ECO:0000313" key="7">
    <source>
        <dbReference type="Proteomes" id="UP001054889"/>
    </source>
</evidence>
<dbReference type="GO" id="GO:0006616">
    <property type="term" value="P:SRP-dependent cotranslational protein targeting to membrane, translocation"/>
    <property type="evidence" value="ECO:0007669"/>
    <property type="project" value="TreeGrafter"/>
</dbReference>
<dbReference type="InterPro" id="IPR042101">
    <property type="entry name" value="SRP54_N_sf"/>
</dbReference>
<keyword evidence="3" id="KW-0342">GTP-binding</keyword>
<reference evidence="6" key="1">
    <citation type="journal article" date="2018" name="DNA Res.">
        <title>Multiple hybrid de novo genome assembly of finger millet, an orphan allotetraploid crop.</title>
        <authorList>
            <person name="Hatakeyama M."/>
            <person name="Aluri S."/>
            <person name="Balachadran M.T."/>
            <person name="Sivarajan S.R."/>
            <person name="Patrignani A."/>
            <person name="Gruter S."/>
            <person name="Poveda L."/>
            <person name="Shimizu-Inatsugi R."/>
            <person name="Baeten J."/>
            <person name="Francoijs K.J."/>
            <person name="Nataraja K.N."/>
            <person name="Reddy Y.A.N."/>
            <person name="Phadnis S."/>
            <person name="Ravikumar R.L."/>
            <person name="Schlapbach R."/>
            <person name="Sreeman S.M."/>
            <person name="Shimizu K.K."/>
        </authorList>
    </citation>
    <scope>NUCLEOTIDE SEQUENCE</scope>
</reference>
<dbReference type="GO" id="GO:0030942">
    <property type="term" value="F:endoplasmic reticulum signal peptide binding"/>
    <property type="evidence" value="ECO:0007669"/>
    <property type="project" value="TreeGrafter"/>
</dbReference>
<feature type="domain" description="SRP54-type proteins GTP-binding" evidence="5">
    <location>
        <begin position="302"/>
        <end position="315"/>
    </location>
</feature>
<dbReference type="SMART" id="SM00962">
    <property type="entry name" value="SRP54"/>
    <property type="match status" value="1"/>
</dbReference>
<dbReference type="GO" id="GO:0008312">
    <property type="term" value="F:7S RNA binding"/>
    <property type="evidence" value="ECO:0007669"/>
    <property type="project" value="TreeGrafter"/>
</dbReference>
<dbReference type="EMBL" id="BQKI01000017">
    <property type="protein sequence ID" value="GJN10220.1"/>
    <property type="molecule type" value="Genomic_DNA"/>
</dbReference>
<dbReference type="PANTHER" id="PTHR11564:SF31">
    <property type="entry name" value="SIGNAL RECOGNITION PARTICLE 54 KDA PROTEIN"/>
    <property type="match status" value="1"/>
</dbReference>
<protein>
    <recommendedName>
        <fullName evidence="5">SRP54-type proteins GTP-binding domain-containing protein</fullName>
    </recommendedName>
</protein>
<evidence type="ECO:0000259" key="5">
    <source>
        <dbReference type="PROSITE" id="PS00300"/>
    </source>
</evidence>
<dbReference type="GO" id="GO:0003924">
    <property type="term" value="F:GTPase activity"/>
    <property type="evidence" value="ECO:0007669"/>
    <property type="project" value="InterPro"/>
</dbReference>
<gene>
    <name evidence="6" type="primary">ga28297</name>
    <name evidence="6" type="ORF">PR202_ga28297</name>
</gene>
<dbReference type="Proteomes" id="UP001054889">
    <property type="component" value="Unassembled WGS sequence"/>
</dbReference>
<dbReference type="Pfam" id="PF00448">
    <property type="entry name" value="SRP54"/>
    <property type="match status" value="1"/>
</dbReference>
<dbReference type="InterPro" id="IPR022941">
    <property type="entry name" value="SRP54"/>
</dbReference>
<reference evidence="6" key="2">
    <citation type="submission" date="2021-12" db="EMBL/GenBank/DDBJ databases">
        <title>Resequencing data analysis of finger millet.</title>
        <authorList>
            <person name="Hatakeyama M."/>
            <person name="Aluri S."/>
            <person name="Balachadran M.T."/>
            <person name="Sivarajan S.R."/>
            <person name="Poveda L."/>
            <person name="Shimizu-Inatsugi R."/>
            <person name="Schlapbach R."/>
            <person name="Sreeman S.M."/>
            <person name="Shimizu K.K."/>
        </authorList>
    </citation>
    <scope>NUCLEOTIDE SEQUENCE</scope>
</reference>
<dbReference type="InterPro" id="IPR036225">
    <property type="entry name" value="SRP/SRP_N"/>
</dbReference>
<feature type="compositionally biased region" description="Basic residues" evidence="4">
    <location>
        <begin position="151"/>
        <end position="165"/>
    </location>
</feature>
<dbReference type="CDD" id="cd17875">
    <property type="entry name" value="SRP54_G"/>
    <property type="match status" value="1"/>
</dbReference>
<dbReference type="SMART" id="SM00963">
    <property type="entry name" value="SRP54_N"/>
    <property type="match status" value="1"/>
</dbReference>
<name>A0AAV5DIB7_ELECO</name>
<dbReference type="GO" id="GO:0005786">
    <property type="term" value="C:signal recognition particle, endoplasmic reticulum targeting"/>
    <property type="evidence" value="ECO:0007669"/>
    <property type="project" value="TreeGrafter"/>
</dbReference>
<accession>A0AAV5DIB7</accession>
<dbReference type="InterPro" id="IPR000897">
    <property type="entry name" value="SRP54_GTPase_dom"/>
</dbReference>
<dbReference type="Gene3D" id="3.40.50.300">
    <property type="entry name" value="P-loop containing nucleotide triphosphate hydrolases"/>
    <property type="match status" value="1"/>
</dbReference>
<evidence type="ECO:0000256" key="1">
    <source>
        <dbReference type="ARBA" id="ARBA00004496"/>
    </source>
</evidence>
<dbReference type="GO" id="GO:0005525">
    <property type="term" value="F:GTP binding"/>
    <property type="evidence" value="ECO:0007669"/>
    <property type="project" value="UniProtKB-KW"/>
</dbReference>
<dbReference type="PANTHER" id="PTHR11564">
    <property type="entry name" value="SIGNAL RECOGNITION PARTICLE 54K PROTEIN SRP54"/>
    <property type="match status" value="1"/>
</dbReference>
<dbReference type="GO" id="GO:0005829">
    <property type="term" value="C:cytosol"/>
    <property type="evidence" value="ECO:0007669"/>
    <property type="project" value="TreeGrafter"/>
</dbReference>
<dbReference type="Pfam" id="PF02881">
    <property type="entry name" value="SRP54_N"/>
    <property type="match status" value="1"/>
</dbReference>
<keyword evidence="7" id="KW-1185">Reference proteome</keyword>
<evidence type="ECO:0000256" key="4">
    <source>
        <dbReference type="SAM" id="MobiDB-lite"/>
    </source>
</evidence>
<organism evidence="6 7">
    <name type="scientific">Eleusine coracana subsp. coracana</name>
    <dbReference type="NCBI Taxonomy" id="191504"/>
    <lineage>
        <taxon>Eukaryota</taxon>
        <taxon>Viridiplantae</taxon>
        <taxon>Streptophyta</taxon>
        <taxon>Embryophyta</taxon>
        <taxon>Tracheophyta</taxon>
        <taxon>Spermatophyta</taxon>
        <taxon>Magnoliopsida</taxon>
        <taxon>Liliopsida</taxon>
        <taxon>Poales</taxon>
        <taxon>Poaceae</taxon>
        <taxon>PACMAD clade</taxon>
        <taxon>Chloridoideae</taxon>
        <taxon>Cynodonteae</taxon>
        <taxon>Eleusininae</taxon>
        <taxon>Eleusine</taxon>
    </lineage>
</organism>
<keyword evidence="2" id="KW-0547">Nucleotide-binding</keyword>
<dbReference type="SUPFAM" id="SSF52540">
    <property type="entry name" value="P-loop containing nucleoside triphosphate hydrolases"/>
    <property type="match status" value="1"/>
</dbReference>
<comment type="subcellular location">
    <subcellularLocation>
        <location evidence="1">Cytoplasm</location>
    </subcellularLocation>
</comment>
<dbReference type="AlphaFoldDB" id="A0AAV5DIB7"/>
<evidence type="ECO:0000313" key="6">
    <source>
        <dbReference type="EMBL" id="GJN10220.1"/>
    </source>
</evidence>
<sequence length="390" mass="42335">MSSPRQAGSISHRLRRLQSEPVKDGTTVAAMVLAELGGSIARALKRMSDTTVVDEAAFAACLNEISRALLQADVRFASLKDLQANVKASVNLASLPAGANKRHVITQAVIAELCRMLDSGTLPPFSPAKAKGTMTTRPSVVRCSWASRGPARPRRAPRRRRRRKGFSPALVSAGAFDQLKQNATKAGIPFYGSYAETDPVKVAVDGVETFSKSEKRHDLIVVDTSGRHKQEAALFEEMRQVAEAVRPDLVILVMDASIGQAVFDQARAFKDSVPVGAVIVTKMDGHAKGGGTLNAVATTKAPVIFISTGEHVGEFETFDPKPFVSRLLGMGDLSGLMNKIKDCHASVLPRRRLHSRITLGWRHALWRPIVQYMTEKNNCNKNIGGKTEFT</sequence>
<comment type="caution">
    <text evidence="6">The sequence shown here is derived from an EMBL/GenBank/DDBJ whole genome shotgun (WGS) entry which is preliminary data.</text>
</comment>
<dbReference type="InterPro" id="IPR027417">
    <property type="entry name" value="P-loop_NTPase"/>
</dbReference>
<dbReference type="Gene3D" id="1.20.120.140">
    <property type="entry name" value="Signal recognition particle SRP54, nucleotide-binding domain"/>
    <property type="match status" value="1"/>
</dbReference>